<dbReference type="PROSITE" id="PS50090">
    <property type="entry name" value="MYB_LIKE"/>
    <property type="match status" value="2"/>
</dbReference>
<dbReference type="PANTHER" id="PTHR45614">
    <property type="entry name" value="MYB PROTEIN-RELATED"/>
    <property type="match status" value="1"/>
</dbReference>
<feature type="domain" description="Myb-like" evidence="7">
    <location>
        <begin position="147"/>
        <end position="197"/>
    </location>
</feature>
<dbReference type="SUPFAM" id="SSF46689">
    <property type="entry name" value="Homeodomain-like"/>
    <property type="match status" value="1"/>
</dbReference>
<evidence type="ECO:0000256" key="1">
    <source>
        <dbReference type="ARBA" id="ARBA00004123"/>
    </source>
</evidence>
<name>A0A0L9VP89_PHAAN</name>
<dbReference type="CDD" id="cd00167">
    <property type="entry name" value="SANT"/>
    <property type="match status" value="2"/>
</dbReference>
<dbReference type="AlphaFoldDB" id="A0A0L9VP89"/>
<protein>
    <submittedName>
        <fullName evidence="9">Uncharacterized protein</fullName>
    </submittedName>
</protein>
<keyword evidence="5" id="KW-0539">Nucleus</keyword>
<keyword evidence="3" id="KW-0804">Transcription</keyword>
<reference evidence="10" key="1">
    <citation type="journal article" date="2015" name="Proc. Natl. Acad. Sci. U.S.A.">
        <title>Genome sequencing of adzuki bean (Vigna angularis) provides insight into high starch and low fat accumulation and domestication.</title>
        <authorList>
            <person name="Yang K."/>
            <person name="Tian Z."/>
            <person name="Chen C."/>
            <person name="Luo L."/>
            <person name="Zhao B."/>
            <person name="Wang Z."/>
            <person name="Yu L."/>
            <person name="Li Y."/>
            <person name="Sun Y."/>
            <person name="Li W."/>
            <person name="Chen Y."/>
            <person name="Li Y."/>
            <person name="Zhang Y."/>
            <person name="Ai D."/>
            <person name="Zhao J."/>
            <person name="Shang C."/>
            <person name="Ma Y."/>
            <person name="Wu B."/>
            <person name="Wang M."/>
            <person name="Gao L."/>
            <person name="Sun D."/>
            <person name="Zhang P."/>
            <person name="Guo F."/>
            <person name="Wang W."/>
            <person name="Li Y."/>
            <person name="Wang J."/>
            <person name="Varshney R.K."/>
            <person name="Wang J."/>
            <person name="Ling H.Q."/>
            <person name="Wan P."/>
        </authorList>
    </citation>
    <scope>NUCLEOTIDE SEQUENCE</scope>
    <source>
        <strain evidence="10">cv. Jingnong 6</strain>
    </source>
</reference>
<dbReference type="InterPro" id="IPR009057">
    <property type="entry name" value="Homeodomain-like_sf"/>
</dbReference>
<dbReference type="OMA" id="RWCEMAK"/>
<dbReference type="GO" id="GO:0005634">
    <property type="term" value="C:nucleus"/>
    <property type="evidence" value="ECO:0007669"/>
    <property type="project" value="UniProtKB-SubCell"/>
</dbReference>
<accession>A0A0L9VP89</accession>
<dbReference type="InterPro" id="IPR050560">
    <property type="entry name" value="MYB_TF"/>
</dbReference>
<keyword evidence="3" id="KW-0805">Transcription regulation</keyword>
<feature type="domain" description="HTH myb-type" evidence="8">
    <location>
        <begin position="100"/>
        <end position="150"/>
    </location>
</feature>
<dbReference type="Gramene" id="KOM56881">
    <property type="protein sequence ID" value="KOM56881"/>
    <property type="gene ID" value="LR48_Vigan10g277300"/>
</dbReference>
<evidence type="ECO:0000256" key="3">
    <source>
        <dbReference type="ARBA" id="ARBA00023015"/>
    </source>
</evidence>
<sequence length="374" mass="43696">MDIVLRGESHGENGFQIYGCDVMNHALTSTDTDQFLCGHFLHHQQQQQTKNNDACGFSEEAFKWTNINQNLTLCLDDMQCKNTKVVGRRRKKQSSVSWIKGQWNKEEDRKLMRLVKQHGDKKWAEIAEKLEGRVGKQCRERWNNHLRPDIKKDSWSEEEERILVDMHRRLGNRWCEMAKCLPGRSENAIKNHWNATKRRQNSKRKHKKTKTSNGKPHSSILEDYIRSSKTIITTNSTPLTAPTPSQDNNAHNPFNHLFYQPFPNEPLFMQQIFTENVEASKQSKMSPTSYLDHWNMMNVDDVDESEVVYSLQYPDNMHFNDSFFPRETHPPATYLPSDFYVSPLFNVASGYGNQNLNMDFRHQGASQVKGEEIW</sequence>
<dbReference type="EMBL" id="CM003380">
    <property type="protein sequence ID" value="KOM56881.1"/>
    <property type="molecule type" value="Genomic_DNA"/>
</dbReference>
<dbReference type="Pfam" id="PF13921">
    <property type="entry name" value="Myb_DNA-bind_6"/>
    <property type="match status" value="1"/>
</dbReference>
<evidence type="ECO:0000313" key="10">
    <source>
        <dbReference type="Proteomes" id="UP000053144"/>
    </source>
</evidence>
<evidence type="ECO:0000256" key="2">
    <source>
        <dbReference type="ARBA" id="ARBA00022737"/>
    </source>
</evidence>
<evidence type="ECO:0000256" key="5">
    <source>
        <dbReference type="ARBA" id="ARBA00023242"/>
    </source>
</evidence>
<keyword evidence="4" id="KW-0238">DNA-binding</keyword>
<dbReference type="FunFam" id="1.10.10.60:FF:000010">
    <property type="entry name" value="Transcriptional activator Myb isoform A"/>
    <property type="match status" value="1"/>
</dbReference>
<dbReference type="OrthoDB" id="2143914at2759"/>
<dbReference type="Gene3D" id="1.10.10.60">
    <property type="entry name" value="Homeodomain-like"/>
    <property type="match status" value="2"/>
</dbReference>
<dbReference type="KEGG" id="var:108344598"/>
<comment type="subcellular location">
    <subcellularLocation>
        <location evidence="1">Nucleus</location>
    </subcellularLocation>
</comment>
<dbReference type="InterPro" id="IPR017930">
    <property type="entry name" value="Myb_dom"/>
</dbReference>
<organism evidence="9 10">
    <name type="scientific">Phaseolus angularis</name>
    <name type="common">Azuki bean</name>
    <name type="synonym">Vigna angularis</name>
    <dbReference type="NCBI Taxonomy" id="3914"/>
    <lineage>
        <taxon>Eukaryota</taxon>
        <taxon>Viridiplantae</taxon>
        <taxon>Streptophyta</taxon>
        <taxon>Embryophyta</taxon>
        <taxon>Tracheophyta</taxon>
        <taxon>Spermatophyta</taxon>
        <taxon>Magnoliopsida</taxon>
        <taxon>eudicotyledons</taxon>
        <taxon>Gunneridae</taxon>
        <taxon>Pentapetalae</taxon>
        <taxon>rosids</taxon>
        <taxon>fabids</taxon>
        <taxon>Fabales</taxon>
        <taxon>Fabaceae</taxon>
        <taxon>Papilionoideae</taxon>
        <taxon>50 kb inversion clade</taxon>
        <taxon>NPAAA clade</taxon>
        <taxon>indigoferoid/millettioid clade</taxon>
        <taxon>Phaseoleae</taxon>
        <taxon>Vigna</taxon>
    </lineage>
</organism>
<feature type="region of interest" description="Disordered" evidence="6">
    <location>
        <begin position="195"/>
        <end position="219"/>
    </location>
</feature>
<keyword evidence="2" id="KW-0677">Repeat</keyword>
<dbReference type="PROSITE" id="PS51294">
    <property type="entry name" value="HTH_MYB"/>
    <property type="match status" value="2"/>
</dbReference>
<dbReference type="PANTHER" id="PTHR45614:SF218">
    <property type="entry name" value="TRANSCRIPTION FACTOR MYB119-RELATED"/>
    <property type="match status" value="1"/>
</dbReference>
<evidence type="ECO:0000259" key="8">
    <source>
        <dbReference type="PROSITE" id="PS51294"/>
    </source>
</evidence>
<dbReference type="InterPro" id="IPR001005">
    <property type="entry name" value="SANT/Myb"/>
</dbReference>
<feature type="domain" description="HTH myb-type" evidence="8">
    <location>
        <begin position="151"/>
        <end position="201"/>
    </location>
</feature>
<proteinExistence type="predicted"/>
<feature type="compositionally biased region" description="Basic residues" evidence="6">
    <location>
        <begin position="195"/>
        <end position="210"/>
    </location>
</feature>
<dbReference type="GO" id="GO:0000978">
    <property type="term" value="F:RNA polymerase II cis-regulatory region sequence-specific DNA binding"/>
    <property type="evidence" value="ECO:0007669"/>
    <property type="project" value="TreeGrafter"/>
</dbReference>
<evidence type="ECO:0000256" key="4">
    <source>
        <dbReference type="ARBA" id="ARBA00023125"/>
    </source>
</evidence>
<evidence type="ECO:0000313" key="9">
    <source>
        <dbReference type="EMBL" id="KOM56881.1"/>
    </source>
</evidence>
<dbReference type="GO" id="GO:0000981">
    <property type="term" value="F:DNA-binding transcription factor activity, RNA polymerase II-specific"/>
    <property type="evidence" value="ECO:0007669"/>
    <property type="project" value="TreeGrafter"/>
</dbReference>
<feature type="domain" description="Myb-like" evidence="7">
    <location>
        <begin position="100"/>
        <end position="146"/>
    </location>
</feature>
<evidence type="ECO:0000259" key="7">
    <source>
        <dbReference type="PROSITE" id="PS50090"/>
    </source>
</evidence>
<evidence type="ECO:0000256" key="6">
    <source>
        <dbReference type="SAM" id="MobiDB-lite"/>
    </source>
</evidence>
<dbReference type="Proteomes" id="UP000053144">
    <property type="component" value="Chromosome 10"/>
</dbReference>
<dbReference type="SMART" id="SM00717">
    <property type="entry name" value="SANT"/>
    <property type="match status" value="2"/>
</dbReference>
<gene>
    <name evidence="9" type="ORF">LR48_Vigan10g277300</name>
</gene>